<proteinExistence type="predicted"/>
<dbReference type="AlphaFoldDB" id="A0AA40I9E1"/>
<dbReference type="Proteomes" id="UP001177744">
    <property type="component" value="Unassembled WGS sequence"/>
</dbReference>
<accession>A0AA40I9E1</accession>
<dbReference type="EMBL" id="JAULJE010000002">
    <property type="protein sequence ID" value="KAK1345519.1"/>
    <property type="molecule type" value="Genomic_DNA"/>
</dbReference>
<evidence type="ECO:0000256" key="1">
    <source>
        <dbReference type="SAM" id="MobiDB-lite"/>
    </source>
</evidence>
<evidence type="ECO:0000313" key="2">
    <source>
        <dbReference type="EMBL" id="KAK1345519.1"/>
    </source>
</evidence>
<protein>
    <submittedName>
        <fullName evidence="2">Uncharacterized protein</fullName>
    </submittedName>
</protein>
<gene>
    <name evidence="2" type="ORF">QTO34_007977</name>
</gene>
<keyword evidence="3" id="KW-1185">Reference proteome</keyword>
<sequence>MNRTLKDTLTKLKLETGENWGSLHPICKGLTPFEIMFGHPPPLLPWLREEGLTVLSNRNLLKSLQALQSSTAATRRIVRAAHQEAHPLDPDSPPVCAPGDLVWVQRHEECRLRSSWSSTPIAGKSPGKEGRSLNQRFGSP</sequence>
<evidence type="ECO:0000313" key="3">
    <source>
        <dbReference type="Proteomes" id="UP001177744"/>
    </source>
</evidence>
<name>A0AA40I9E1_CNENI</name>
<reference evidence="2" key="1">
    <citation type="submission" date="2023-06" db="EMBL/GenBank/DDBJ databases">
        <title>Reference genome for the Northern bat (Eptesicus nilssonii), a most northern bat species.</title>
        <authorList>
            <person name="Laine V.N."/>
            <person name="Pulliainen A.T."/>
            <person name="Lilley T.M."/>
        </authorList>
    </citation>
    <scope>NUCLEOTIDE SEQUENCE</scope>
    <source>
        <strain evidence="2">BLF_Eptnil</strain>
        <tissue evidence="2">Kidney</tissue>
    </source>
</reference>
<comment type="caution">
    <text evidence="2">The sequence shown here is derived from an EMBL/GenBank/DDBJ whole genome shotgun (WGS) entry which is preliminary data.</text>
</comment>
<organism evidence="2 3">
    <name type="scientific">Cnephaeus nilssonii</name>
    <name type="common">Northern bat</name>
    <name type="synonym">Eptesicus nilssonii</name>
    <dbReference type="NCBI Taxonomy" id="3371016"/>
    <lineage>
        <taxon>Eukaryota</taxon>
        <taxon>Metazoa</taxon>
        <taxon>Chordata</taxon>
        <taxon>Craniata</taxon>
        <taxon>Vertebrata</taxon>
        <taxon>Euteleostomi</taxon>
        <taxon>Mammalia</taxon>
        <taxon>Eutheria</taxon>
        <taxon>Laurasiatheria</taxon>
        <taxon>Chiroptera</taxon>
        <taxon>Yangochiroptera</taxon>
        <taxon>Vespertilionidae</taxon>
        <taxon>Cnephaeus</taxon>
    </lineage>
</organism>
<feature type="region of interest" description="Disordered" evidence="1">
    <location>
        <begin position="115"/>
        <end position="140"/>
    </location>
</feature>